<dbReference type="EMBL" id="CAJNOR010008571">
    <property type="protein sequence ID" value="CAF1634835.1"/>
    <property type="molecule type" value="Genomic_DNA"/>
</dbReference>
<evidence type="ECO:0000313" key="2">
    <source>
        <dbReference type="Proteomes" id="UP000663828"/>
    </source>
</evidence>
<keyword evidence="2" id="KW-1185">Reference proteome</keyword>
<sequence length="72" mass="8104">PSIPLSYGQSSPTFVNTLGGWIVNPTMPQMFHPMFNPHQPYAVLPLSPLMWNTFYPQTAMQPPFIPVSLEIC</sequence>
<feature type="non-terminal residue" evidence="1">
    <location>
        <position position="72"/>
    </location>
</feature>
<accession>A0A816DAU1</accession>
<evidence type="ECO:0000313" key="1">
    <source>
        <dbReference type="EMBL" id="CAF1634835.1"/>
    </source>
</evidence>
<gene>
    <name evidence="1" type="ORF">XAT740_LOCUS52283</name>
</gene>
<proteinExistence type="predicted"/>
<name>A0A816DAU1_ADIRI</name>
<dbReference type="Proteomes" id="UP000663828">
    <property type="component" value="Unassembled WGS sequence"/>
</dbReference>
<reference evidence="1" key="1">
    <citation type="submission" date="2021-02" db="EMBL/GenBank/DDBJ databases">
        <authorList>
            <person name="Nowell W R."/>
        </authorList>
    </citation>
    <scope>NUCLEOTIDE SEQUENCE</scope>
</reference>
<protein>
    <submittedName>
        <fullName evidence="1">Uncharacterized protein</fullName>
    </submittedName>
</protein>
<comment type="caution">
    <text evidence="1">The sequence shown here is derived from an EMBL/GenBank/DDBJ whole genome shotgun (WGS) entry which is preliminary data.</text>
</comment>
<dbReference type="AlphaFoldDB" id="A0A816DAU1"/>
<organism evidence="1 2">
    <name type="scientific">Adineta ricciae</name>
    <name type="common">Rotifer</name>
    <dbReference type="NCBI Taxonomy" id="249248"/>
    <lineage>
        <taxon>Eukaryota</taxon>
        <taxon>Metazoa</taxon>
        <taxon>Spiralia</taxon>
        <taxon>Gnathifera</taxon>
        <taxon>Rotifera</taxon>
        <taxon>Eurotatoria</taxon>
        <taxon>Bdelloidea</taxon>
        <taxon>Adinetida</taxon>
        <taxon>Adinetidae</taxon>
        <taxon>Adineta</taxon>
    </lineage>
</organism>